<sequence length="161" mass="17900">MSPKDERTPKSERRDPVPPPDATSAIGDLTWLAHRAAAALGDAFNAVSRDAGLADLRDWLVLELISNGPERTQLEIATELGVDKTTLVSILDRMERDGLVVRHLSARDRRVRIPRATAKGVEVKDQVALARDTAIMRRLSSIPTRDHAKFHAMLWSIVQDH</sequence>
<dbReference type="InterPro" id="IPR039422">
    <property type="entry name" value="MarR/SlyA-like"/>
</dbReference>
<evidence type="ECO:0000256" key="4">
    <source>
        <dbReference type="SAM" id="MobiDB-lite"/>
    </source>
</evidence>
<accession>A0ABZ1I8F0</accession>
<keyword evidence="7" id="KW-1185">Reference proteome</keyword>
<gene>
    <name evidence="6" type="ORF">VSH64_45460</name>
</gene>
<dbReference type="SMART" id="SM00347">
    <property type="entry name" value="HTH_MARR"/>
    <property type="match status" value="1"/>
</dbReference>
<dbReference type="RefSeq" id="WP_326568923.1">
    <property type="nucleotide sequence ID" value="NZ_CP142149.1"/>
</dbReference>
<dbReference type="InterPro" id="IPR036390">
    <property type="entry name" value="WH_DNA-bd_sf"/>
</dbReference>
<dbReference type="PROSITE" id="PS01117">
    <property type="entry name" value="HTH_MARR_1"/>
    <property type="match status" value="1"/>
</dbReference>
<dbReference type="InterPro" id="IPR023187">
    <property type="entry name" value="Tscrpt_reg_MarR-type_CS"/>
</dbReference>
<keyword evidence="2" id="KW-0238">DNA-binding</keyword>
<keyword evidence="1" id="KW-0805">Transcription regulation</keyword>
<dbReference type="SUPFAM" id="SSF46785">
    <property type="entry name" value="Winged helix' DNA-binding domain"/>
    <property type="match status" value="1"/>
</dbReference>
<organism evidence="6 7">
    <name type="scientific">Amycolatopsis rhabdoformis</name>
    <dbReference type="NCBI Taxonomy" id="1448059"/>
    <lineage>
        <taxon>Bacteria</taxon>
        <taxon>Bacillati</taxon>
        <taxon>Actinomycetota</taxon>
        <taxon>Actinomycetes</taxon>
        <taxon>Pseudonocardiales</taxon>
        <taxon>Pseudonocardiaceae</taxon>
        <taxon>Amycolatopsis</taxon>
    </lineage>
</organism>
<evidence type="ECO:0000256" key="1">
    <source>
        <dbReference type="ARBA" id="ARBA00023015"/>
    </source>
</evidence>
<evidence type="ECO:0000259" key="5">
    <source>
        <dbReference type="PROSITE" id="PS50995"/>
    </source>
</evidence>
<evidence type="ECO:0000256" key="3">
    <source>
        <dbReference type="ARBA" id="ARBA00023163"/>
    </source>
</evidence>
<reference evidence="6 7" key="1">
    <citation type="journal article" date="2015" name="Int. J. Syst. Evol. Microbiol.">
        <title>Amycolatopsis rhabdoformis sp. nov., an actinomycete isolated from a tropical forest soil.</title>
        <authorList>
            <person name="Souza W.R."/>
            <person name="Silva R.E."/>
            <person name="Goodfellow M."/>
            <person name="Busarakam K."/>
            <person name="Figueiro F.S."/>
            <person name="Ferreira D."/>
            <person name="Rodrigues-Filho E."/>
            <person name="Moraes L.A.B."/>
            <person name="Zucchi T.D."/>
        </authorList>
    </citation>
    <scope>NUCLEOTIDE SEQUENCE [LARGE SCALE GENOMIC DNA]</scope>
    <source>
        <strain evidence="6 7">NCIMB 14900</strain>
    </source>
</reference>
<dbReference type="Proteomes" id="UP001330812">
    <property type="component" value="Chromosome"/>
</dbReference>
<feature type="domain" description="HTH marR-type" evidence="5">
    <location>
        <begin position="26"/>
        <end position="159"/>
    </location>
</feature>
<dbReference type="InterPro" id="IPR036388">
    <property type="entry name" value="WH-like_DNA-bd_sf"/>
</dbReference>
<feature type="compositionally biased region" description="Basic and acidic residues" evidence="4">
    <location>
        <begin position="1"/>
        <end position="16"/>
    </location>
</feature>
<dbReference type="InterPro" id="IPR000835">
    <property type="entry name" value="HTH_MarR-typ"/>
</dbReference>
<name>A0ABZ1I8F0_9PSEU</name>
<dbReference type="PANTHER" id="PTHR33164:SF89">
    <property type="entry name" value="MARR FAMILY REGULATORY PROTEIN"/>
    <property type="match status" value="1"/>
</dbReference>
<evidence type="ECO:0000313" key="7">
    <source>
        <dbReference type="Proteomes" id="UP001330812"/>
    </source>
</evidence>
<proteinExistence type="predicted"/>
<dbReference type="PANTHER" id="PTHR33164">
    <property type="entry name" value="TRANSCRIPTIONAL REGULATOR, MARR FAMILY"/>
    <property type="match status" value="1"/>
</dbReference>
<dbReference type="PROSITE" id="PS50995">
    <property type="entry name" value="HTH_MARR_2"/>
    <property type="match status" value="1"/>
</dbReference>
<evidence type="ECO:0000256" key="2">
    <source>
        <dbReference type="ARBA" id="ARBA00023125"/>
    </source>
</evidence>
<feature type="region of interest" description="Disordered" evidence="4">
    <location>
        <begin position="1"/>
        <end position="23"/>
    </location>
</feature>
<dbReference type="EMBL" id="CP142149">
    <property type="protein sequence ID" value="WSE29966.1"/>
    <property type="molecule type" value="Genomic_DNA"/>
</dbReference>
<dbReference type="PRINTS" id="PR00598">
    <property type="entry name" value="HTHMARR"/>
</dbReference>
<evidence type="ECO:0000313" key="6">
    <source>
        <dbReference type="EMBL" id="WSE29966.1"/>
    </source>
</evidence>
<protein>
    <submittedName>
        <fullName evidence="6">MarR family transcriptional regulator</fullName>
    </submittedName>
</protein>
<dbReference type="Gene3D" id="1.10.10.10">
    <property type="entry name" value="Winged helix-like DNA-binding domain superfamily/Winged helix DNA-binding domain"/>
    <property type="match status" value="1"/>
</dbReference>
<keyword evidence="3" id="KW-0804">Transcription</keyword>
<dbReference type="Pfam" id="PF12802">
    <property type="entry name" value="MarR_2"/>
    <property type="match status" value="1"/>
</dbReference>